<name>A0A2T0FPS7_9ASCO</name>
<dbReference type="AlphaFoldDB" id="A0A2T0FPS7"/>
<dbReference type="OrthoDB" id="17644at2759"/>
<dbReference type="GO" id="GO:0006406">
    <property type="term" value="P:mRNA export from nucleus"/>
    <property type="evidence" value="ECO:0007669"/>
    <property type="project" value="TreeGrafter"/>
</dbReference>
<proteinExistence type="inferred from homology"/>
<evidence type="ECO:0000256" key="9">
    <source>
        <dbReference type="RuleBase" id="RU365073"/>
    </source>
</evidence>
<dbReference type="GO" id="GO:0031080">
    <property type="term" value="C:nuclear pore outer ring"/>
    <property type="evidence" value="ECO:0007669"/>
    <property type="project" value="TreeGrafter"/>
</dbReference>
<evidence type="ECO:0000256" key="5">
    <source>
        <dbReference type="ARBA" id="ARBA00022927"/>
    </source>
</evidence>
<dbReference type="EMBL" id="NDIQ01000022">
    <property type="protein sequence ID" value="PRT56967.1"/>
    <property type="molecule type" value="Genomic_DNA"/>
</dbReference>
<keyword evidence="4 9" id="KW-0509">mRNA transport</keyword>
<keyword evidence="3 9" id="KW-0813">Transport</keyword>
<keyword evidence="9" id="KW-0472">Membrane</keyword>
<dbReference type="STRING" id="45607.A0A2T0FPS7"/>
<comment type="function">
    <text evidence="9">Functions as a component of the nuclear pore complex (NPC).</text>
</comment>
<evidence type="ECO:0000256" key="4">
    <source>
        <dbReference type="ARBA" id="ARBA00022816"/>
    </source>
</evidence>
<dbReference type="GO" id="GO:0031965">
    <property type="term" value="C:nuclear membrane"/>
    <property type="evidence" value="ECO:0007669"/>
    <property type="project" value="UniProtKB-UniRule"/>
</dbReference>
<accession>A0A2T0FPS7</accession>
<dbReference type="Proteomes" id="UP000238350">
    <property type="component" value="Unassembled WGS sequence"/>
</dbReference>
<dbReference type="Pfam" id="PF07575">
    <property type="entry name" value="Nucleopor_Nup85"/>
    <property type="match status" value="1"/>
</dbReference>
<keyword evidence="8 9" id="KW-0539">Nucleus</keyword>
<dbReference type="GO" id="GO:0006606">
    <property type="term" value="P:protein import into nucleus"/>
    <property type="evidence" value="ECO:0007669"/>
    <property type="project" value="TreeGrafter"/>
</dbReference>
<evidence type="ECO:0000256" key="7">
    <source>
        <dbReference type="ARBA" id="ARBA00023132"/>
    </source>
</evidence>
<evidence type="ECO:0000256" key="3">
    <source>
        <dbReference type="ARBA" id="ARBA00022448"/>
    </source>
</evidence>
<organism evidence="10 11">
    <name type="scientific">Wickerhamiella sorbophila</name>
    <dbReference type="NCBI Taxonomy" id="45607"/>
    <lineage>
        <taxon>Eukaryota</taxon>
        <taxon>Fungi</taxon>
        <taxon>Dikarya</taxon>
        <taxon>Ascomycota</taxon>
        <taxon>Saccharomycotina</taxon>
        <taxon>Dipodascomycetes</taxon>
        <taxon>Dipodascales</taxon>
        <taxon>Trichomonascaceae</taxon>
        <taxon>Wickerhamiella</taxon>
    </lineage>
</organism>
<evidence type="ECO:0000313" key="10">
    <source>
        <dbReference type="EMBL" id="PRT56967.1"/>
    </source>
</evidence>
<gene>
    <name evidence="10" type="ORF">B9G98_04587</name>
</gene>
<sequence length="608" mass="67060">MFCRFVMTTTGVFSQRMDTDVFTGAGSSNESVLNEKTTYTLLEPSLTPEEVTLILETHRLMAEYSDTRLAHPFEVEEITAKYLDLYINMLTNALPTLRDPVALVDSLAVLRCLKAVYFGGSLMEWVQAADPGWDIEGAAELLKVEDPRANPILWRYLSETATAGRLSTVHTALSESVSSVWDSLEKSVQECISDTLYLCNSFQMGSRDSKKMAINLRVKCEQLEDVEWSSHLSTLAKILQGNKDTIVRAAPSWHTAVGGLYMYVDPSLEELPEYYKLAIARHPVDRTLDWEEACAALMEKRLLFALASLKQLDTAAAMVCADFCHQQGLLGDYSYPTKSSIREYVALQHVLICLSNPDLVLAGFEMLDNMSVSRAARDLASQVLPQLVARDPTLMDTAIELATELRLESTVSELLGVNAERAATEGDIVTAVEAFVSSGDLTAARQACWSLFETSIIKGYMATTDASSLEILQSDTAPDMSSSVLACLAPCAVLNGLFAAINESRQDAKTLVRALLSFPAMPAVYYPLLVALISQLDLRDNADPATVALLISSLDRWDALRPSERERGLELLDSGRSAEWARDVDDAATPSEIVWMLRRRLAYDVIVL</sequence>
<reference evidence="10 11" key="1">
    <citation type="submission" date="2017-04" db="EMBL/GenBank/DDBJ databases">
        <title>Genome sequencing of [Candida] sorbophila.</title>
        <authorList>
            <person name="Ahn J.O."/>
        </authorList>
    </citation>
    <scope>NUCLEOTIDE SEQUENCE [LARGE SCALE GENOMIC DNA]</scope>
    <source>
        <strain evidence="10 11">DS02</strain>
    </source>
</reference>
<evidence type="ECO:0000256" key="2">
    <source>
        <dbReference type="ARBA" id="ARBA00005573"/>
    </source>
</evidence>
<dbReference type="GeneID" id="36518335"/>
<dbReference type="PANTHER" id="PTHR13373:SF21">
    <property type="entry name" value="NUCLEAR PORE COMPLEX PROTEIN NUP85"/>
    <property type="match status" value="1"/>
</dbReference>
<evidence type="ECO:0000256" key="6">
    <source>
        <dbReference type="ARBA" id="ARBA00023010"/>
    </source>
</evidence>
<protein>
    <recommendedName>
        <fullName evidence="9">Nuclear pore complex protein Nup85</fullName>
    </recommendedName>
</protein>
<dbReference type="PANTHER" id="PTHR13373">
    <property type="entry name" value="FROUNT PROTEIN-RELATED"/>
    <property type="match status" value="1"/>
</dbReference>
<keyword evidence="7 9" id="KW-0906">Nuclear pore complex</keyword>
<evidence type="ECO:0000256" key="8">
    <source>
        <dbReference type="ARBA" id="ARBA00023242"/>
    </source>
</evidence>
<evidence type="ECO:0000256" key="1">
    <source>
        <dbReference type="ARBA" id="ARBA00004567"/>
    </source>
</evidence>
<dbReference type="GO" id="GO:0045893">
    <property type="term" value="P:positive regulation of DNA-templated transcription"/>
    <property type="evidence" value="ECO:0007669"/>
    <property type="project" value="TreeGrafter"/>
</dbReference>
<keyword evidence="5 9" id="KW-0653">Protein transport</keyword>
<comment type="caution">
    <text evidence="10">The sequence shown here is derived from an EMBL/GenBank/DDBJ whole genome shotgun (WGS) entry which is preliminary data.</text>
</comment>
<comment type="similarity">
    <text evidence="2 9">Belongs to the nucleoporin Nup85 family.</text>
</comment>
<dbReference type="InterPro" id="IPR011502">
    <property type="entry name" value="Nucleoporin_Nup85"/>
</dbReference>
<dbReference type="RefSeq" id="XP_024666912.1">
    <property type="nucleotide sequence ID" value="XM_024811144.1"/>
</dbReference>
<evidence type="ECO:0000313" key="11">
    <source>
        <dbReference type="Proteomes" id="UP000238350"/>
    </source>
</evidence>
<keyword evidence="6 9" id="KW-0811">Translocation</keyword>
<comment type="subunit">
    <text evidence="9">Component of the nuclear pore complex (NPC).</text>
</comment>
<comment type="subcellular location">
    <subcellularLocation>
        <location evidence="1 9">Nucleus</location>
        <location evidence="1 9">Nuclear pore complex</location>
    </subcellularLocation>
</comment>
<dbReference type="GO" id="GO:0017056">
    <property type="term" value="F:structural constituent of nuclear pore"/>
    <property type="evidence" value="ECO:0007669"/>
    <property type="project" value="TreeGrafter"/>
</dbReference>
<keyword evidence="11" id="KW-1185">Reference proteome</keyword>